<dbReference type="EMBL" id="JAGPNK010000027">
    <property type="protein sequence ID" value="KAH7303927.1"/>
    <property type="molecule type" value="Genomic_DNA"/>
</dbReference>
<sequence length="907" mass="98783">MRVTSLVPCLLGFSSLTSASRSFRRDVSGNETAEESSVAPKRFIVEIDQTASRGDLIQHIESKSGSRVVKVFDSAIFSGIAIESDSLNTDALQSIQSVVRAWHSTRINLSPVVQGSSFSDDAAAPKYFIHDMTGVDRLHEEGIFGKGVKIGIVDTGLDYRHPALGGCFGEGCKVAGGYDFVGDDTWWPFPGEEKIPDEDPMDIQGHGTHVAGIIGGKGDQFTGVAPEATLYSYKVFGSGGTDEETIIEAFLKAYEDGMDIVSASVGSAGGWAESAWAEVSRRLVDEGIVVVIAAGNDGDLGPWSMSSGAAANDALAVASIDASMGSGRRWAATFNLDGHSNRSILAYKPDFNMISSDTVGVPIVPMNLDPNVVNDTCTPLPEDLDLSGVIPLIKLGGCTDMTKEFHVNRRGAKNVLMYMQDGRIDSFSGSGWANSSKAMITNDAGRAIINTILAGGNVTADFSLDPNTNYVGIWNSLGGKPSQFTSWGPTFDLAIKPDIAAPGGRILSTYMDGEYREFSGTSMATPYISGIAALYIGKYGGRSVHGRGFAHMLQTRIMNTGKTVEYTDSTGKDFGFWAPPVQVGTGLVDAFAVLNYKTSLSFAKFHLNDTHHFSRYHSVEITNNDSKDVEYRFTVQDAAGFETQFTDASEAEFAPRIKDLDELVPIKITPSVSLPGGRVVVKPGETRRVQFNFKQPQGLNAPRLPIYSGKILLSGNNGDELSVPYFGLAADLKRDVPDMWFTQNNYPRIVSGPANTPLVNHSSFTFNLSATAQDFPKLQTIFRYGSREYRWDIFEASYREREWVYPPVPGQNKFVGAATSFDYQSSPNFPIVDPETDDLNMIWSFPMYNLPRDVAIQAWWLGKLADGTQIKPGKYVFRVAALAPFGNPRASDNWHVWLTQQFEVVEE</sequence>
<evidence type="ECO:0000256" key="2">
    <source>
        <dbReference type="ARBA" id="ARBA00022670"/>
    </source>
</evidence>
<dbReference type="InterPro" id="IPR023828">
    <property type="entry name" value="Peptidase_S8_Ser-AS"/>
</dbReference>
<keyword evidence="4 7" id="KW-0378">Hydrolase</keyword>
<dbReference type="InterPro" id="IPR023827">
    <property type="entry name" value="Peptidase_S8_Asp-AS"/>
</dbReference>
<dbReference type="InterPro" id="IPR010435">
    <property type="entry name" value="C5a/SBT2-like_Fn3"/>
</dbReference>
<evidence type="ECO:0000256" key="3">
    <source>
        <dbReference type="ARBA" id="ARBA00022729"/>
    </source>
</evidence>
<feature type="chain" id="PRO_5035445892" evidence="9">
    <location>
        <begin position="20"/>
        <end position="907"/>
    </location>
</feature>
<dbReference type="InterPro" id="IPR034187">
    <property type="entry name" value="Peptidases_S8_5"/>
</dbReference>
<dbReference type="InterPro" id="IPR000209">
    <property type="entry name" value="Peptidase_S8/S53_dom"/>
</dbReference>
<feature type="active site" description="Charge relay system" evidence="6 7">
    <location>
        <position position="154"/>
    </location>
</feature>
<protein>
    <submittedName>
        <fullName evidence="12">Minor extracellular protease vpr</fullName>
    </submittedName>
</protein>
<dbReference type="AlphaFoldDB" id="A0A8K0SBU0"/>
<dbReference type="PROSITE" id="PS00138">
    <property type="entry name" value="SUBTILASE_SER"/>
    <property type="match status" value="1"/>
</dbReference>
<dbReference type="InterPro" id="IPR050131">
    <property type="entry name" value="Peptidase_S8_subtilisin-like"/>
</dbReference>
<evidence type="ECO:0000256" key="9">
    <source>
        <dbReference type="SAM" id="SignalP"/>
    </source>
</evidence>
<evidence type="ECO:0000256" key="6">
    <source>
        <dbReference type="PIRSR" id="PIRSR615500-1"/>
    </source>
</evidence>
<dbReference type="GO" id="GO:0004252">
    <property type="term" value="F:serine-type endopeptidase activity"/>
    <property type="evidence" value="ECO:0007669"/>
    <property type="project" value="UniProtKB-UniRule"/>
</dbReference>
<comment type="caution">
    <text evidence="12">The sequence shown here is derived from an EMBL/GenBank/DDBJ whole genome shotgun (WGS) entry which is preliminary data.</text>
</comment>
<dbReference type="PANTHER" id="PTHR43806">
    <property type="entry name" value="PEPTIDASE S8"/>
    <property type="match status" value="1"/>
</dbReference>
<gene>
    <name evidence="12" type="ORF">B0I35DRAFT_445937</name>
</gene>
<dbReference type="PANTHER" id="PTHR43806:SF66">
    <property type="entry name" value="SERIN ENDOPEPTIDASE"/>
    <property type="match status" value="1"/>
</dbReference>
<dbReference type="PROSITE" id="PS00137">
    <property type="entry name" value="SUBTILASE_HIS"/>
    <property type="match status" value="1"/>
</dbReference>
<dbReference type="OrthoDB" id="10256524at2759"/>
<comment type="similarity">
    <text evidence="1 7 8">Belongs to the peptidase S8 family.</text>
</comment>
<keyword evidence="13" id="KW-1185">Reference proteome</keyword>
<keyword evidence="2 7" id="KW-0645">Protease</keyword>
<evidence type="ECO:0000313" key="13">
    <source>
        <dbReference type="Proteomes" id="UP000813444"/>
    </source>
</evidence>
<dbReference type="PROSITE" id="PS00136">
    <property type="entry name" value="SUBTILASE_ASP"/>
    <property type="match status" value="1"/>
</dbReference>
<dbReference type="GO" id="GO:0016020">
    <property type="term" value="C:membrane"/>
    <property type="evidence" value="ECO:0007669"/>
    <property type="project" value="InterPro"/>
</dbReference>
<feature type="active site" description="Charge relay system" evidence="6 7">
    <location>
        <position position="522"/>
    </location>
</feature>
<dbReference type="SUPFAM" id="SSF52743">
    <property type="entry name" value="Subtilisin-like"/>
    <property type="match status" value="1"/>
</dbReference>
<dbReference type="PRINTS" id="PR00723">
    <property type="entry name" value="SUBTILISIN"/>
</dbReference>
<evidence type="ECO:0000256" key="7">
    <source>
        <dbReference type="PROSITE-ProRule" id="PRU01240"/>
    </source>
</evidence>
<accession>A0A8K0SBU0</accession>
<keyword evidence="3 9" id="KW-0732">Signal</keyword>
<dbReference type="InterPro" id="IPR015500">
    <property type="entry name" value="Peptidase_S8_subtilisin-rel"/>
</dbReference>
<evidence type="ECO:0000256" key="8">
    <source>
        <dbReference type="RuleBase" id="RU003355"/>
    </source>
</evidence>
<organism evidence="12 13">
    <name type="scientific">Stachybotrys elegans</name>
    <dbReference type="NCBI Taxonomy" id="80388"/>
    <lineage>
        <taxon>Eukaryota</taxon>
        <taxon>Fungi</taxon>
        <taxon>Dikarya</taxon>
        <taxon>Ascomycota</taxon>
        <taxon>Pezizomycotina</taxon>
        <taxon>Sordariomycetes</taxon>
        <taxon>Hypocreomycetidae</taxon>
        <taxon>Hypocreales</taxon>
        <taxon>Stachybotryaceae</taxon>
        <taxon>Stachybotrys</taxon>
    </lineage>
</organism>
<dbReference type="InterPro" id="IPR036852">
    <property type="entry name" value="Peptidase_S8/S53_dom_sf"/>
</dbReference>
<dbReference type="Gene3D" id="3.40.50.200">
    <property type="entry name" value="Peptidase S8/S53 domain"/>
    <property type="match status" value="2"/>
</dbReference>
<feature type="active site" description="Charge relay system" evidence="6 7">
    <location>
        <position position="206"/>
    </location>
</feature>
<name>A0A8K0SBU0_9HYPO</name>
<dbReference type="Pfam" id="PF00082">
    <property type="entry name" value="Peptidase_S8"/>
    <property type="match status" value="1"/>
</dbReference>
<feature type="domain" description="C5a peptidase/Subtilisin-like protease SBT2-like Fn3-like" evidence="11">
    <location>
        <begin position="607"/>
        <end position="725"/>
    </location>
</feature>
<dbReference type="PROSITE" id="PS51892">
    <property type="entry name" value="SUBTILASE"/>
    <property type="match status" value="1"/>
</dbReference>
<feature type="signal peptide" evidence="9">
    <location>
        <begin position="1"/>
        <end position="19"/>
    </location>
</feature>
<dbReference type="CDD" id="cd07489">
    <property type="entry name" value="Peptidases_S8_5"/>
    <property type="match status" value="1"/>
</dbReference>
<dbReference type="Pfam" id="PF06280">
    <property type="entry name" value="fn3_5"/>
    <property type="match status" value="1"/>
</dbReference>
<proteinExistence type="inferred from homology"/>
<dbReference type="InterPro" id="IPR022398">
    <property type="entry name" value="Peptidase_S8_His-AS"/>
</dbReference>
<evidence type="ECO:0000256" key="4">
    <source>
        <dbReference type="ARBA" id="ARBA00022801"/>
    </source>
</evidence>
<reference evidence="12" key="1">
    <citation type="journal article" date="2021" name="Nat. Commun.">
        <title>Genetic determinants of endophytism in the Arabidopsis root mycobiome.</title>
        <authorList>
            <person name="Mesny F."/>
            <person name="Miyauchi S."/>
            <person name="Thiergart T."/>
            <person name="Pickel B."/>
            <person name="Atanasova L."/>
            <person name="Karlsson M."/>
            <person name="Huettel B."/>
            <person name="Barry K.W."/>
            <person name="Haridas S."/>
            <person name="Chen C."/>
            <person name="Bauer D."/>
            <person name="Andreopoulos W."/>
            <person name="Pangilinan J."/>
            <person name="LaButti K."/>
            <person name="Riley R."/>
            <person name="Lipzen A."/>
            <person name="Clum A."/>
            <person name="Drula E."/>
            <person name="Henrissat B."/>
            <person name="Kohler A."/>
            <person name="Grigoriev I.V."/>
            <person name="Martin F.M."/>
            <person name="Hacquard S."/>
        </authorList>
    </citation>
    <scope>NUCLEOTIDE SEQUENCE</scope>
    <source>
        <strain evidence="12">MPI-CAGE-CH-0235</strain>
    </source>
</reference>
<evidence type="ECO:0000256" key="1">
    <source>
        <dbReference type="ARBA" id="ARBA00011073"/>
    </source>
</evidence>
<evidence type="ECO:0000259" key="11">
    <source>
        <dbReference type="Pfam" id="PF06280"/>
    </source>
</evidence>
<evidence type="ECO:0000256" key="5">
    <source>
        <dbReference type="ARBA" id="ARBA00022825"/>
    </source>
</evidence>
<dbReference type="Proteomes" id="UP000813444">
    <property type="component" value="Unassembled WGS sequence"/>
</dbReference>
<feature type="domain" description="Peptidase S8/S53" evidence="10">
    <location>
        <begin position="145"/>
        <end position="562"/>
    </location>
</feature>
<dbReference type="GO" id="GO:0006508">
    <property type="term" value="P:proteolysis"/>
    <property type="evidence" value="ECO:0007669"/>
    <property type="project" value="UniProtKB-KW"/>
</dbReference>
<evidence type="ECO:0000313" key="12">
    <source>
        <dbReference type="EMBL" id="KAH7303927.1"/>
    </source>
</evidence>
<evidence type="ECO:0000259" key="10">
    <source>
        <dbReference type="Pfam" id="PF00082"/>
    </source>
</evidence>
<keyword evidence="5 7" id="KW-0720">Serine protease</keyword>